<feature type="transmembrane region" description="Helical" evidence="1">
    <location>
        <begin position="105"/>
        <end position="123"/>
    </location>
</feature>
<feature type="transmembrane region" description="Helical" evidence="1">
    <location>
        <begin position="76"/>
        <end position="98"/>
    </location>
</feature>
<evidence type="ECO:0000313" key="3">
    <source>
        <dbReference type="EMBL" id="WWQ59452.1"/>
    </source>
</evidence>
<dbReference type="GeneID" id="89336713"/>
<dbReference type="InterPro" id="IPR007301">
    <property type="entry name" value="DoxD"/>
</dbReference>
<reference evidence="3 4" key="1">
    <citation type="submission" date="2024-02" db="EMBL/GenBank/DDBJ databases">
        <title>STSV induces naive adaptation in Sulfolobus.</title>
        <authorList>
            <person name="Xiang X."/>
            <person name="Song M."/>
        </authorList>
    </citation>
    <scope>NUCLEOTIDE SEQUENCE [LARGE SCALE GENOMIC DNA]</scope>
    <source>
        <strain evidence="3 4">RT2</strain>
    </source>
</reference>
<keyword evidence="1" id="KW-1133">Transmembrane helix</keyword>
<dbReference type="AlphaFoldDB" id="A0AAX4KXY6"/>
<keyword evidence="4" id="KW-1185">Reference proteome</keyword>
<gene>
    <name evidence="3" type="ORF">V6M85_08055</name>
</gene>
<evidence type="ECO:0000313" key="4">
    <source>
        <dbReference type="Proteomes" id="UP001432202"/>
    </source>
</evidence>
<keyword evidence="1" id="KW-0812">Transmembrane</keyword>
<feature type="transmembrane region" description="Helical" evidence="1">
    <location>
        <begin position="12"/>
        <end position="33"/>
    </location>
</feature>
<organism evidence="3 4">
    <name type="scientific">Sulfolobus tengchongensis</name>
    <dbReference type="NCBI Taxonomy" id="207809"/>
    <lineage>
        <taxon>Archaea</taxon>
        <taxon>Thermoproteota</taxon>
        <taxon>Thermoprotei</taxon>
        <taxon>Sulfolobales</taxon>
        <taxon>Sulfolobaceae</taxon>
        <taxon>Sulfolobus</taxon>
    </lineage>
</organism>
<evidence type="ECO:0000259" key="2">
    <source>
        <dbReference type="Pfam" id="PF04173"/>
    </source>
</evidence>
<dbReference type="Proteomes" id="UP001432202">
    <property type="component" value="Chromosome"/>
</dbReference>
<name>A0AAX4KXY6_9CREN</name>
<dbReference type="RefSeq" id="WP_338598617.1">
    <property type="nucleotide sequence ID" value="NZ_CP146016.1"/>
</dbReference>
<dbReference type="EMBL" id="CP146016">
    <property type="protein sequence ID" value="WWQ59452.1"/>
    <property type="molecule type" value="Genomic_DNA"/>
</dbReference>
<protein>
    <submittedName>
        <fullName evidence="3">DoxD domain-containing protein</fullName>
    </submittedName>
</protein>
<proteinExistence type="predicted"/>
<accession>A0AAX4KXY6</accession>
<dbReference type="Pfam" id="PF04173">
    <property type="entry name" value="DoxD"/>
    <property type="match status" value="1"/>
</dbReference>
<keyword evidence="1" id="KW-0472">Membrane</keyword>
<feature type="domain" description="TQO small subunit DoxD" evidence="2">
    <location>
        <begin position="12"/>
        <end position="173"/>
    </location>
</feature>
<evidence type="ECO:0000256" key="1">
    <source>
        <dbReference type="SAM" id="Phobius"/>
    </source>
</evidence>
<feature type="transmembrane region" description="Helical" evidence="1">
    <location>
        <begin position="129"/>
        <end position="151"/>
    </location>
</feature>
<sequence length="173" mass="19126">MSQVTVDQTQKFLPILRVTLGWMFFSAFVRRAINVPAKLDPNSSQYVGGKLITFLPHAWAPIRGMLESILLNPAQLYDFIILFTALEAIFGLFMIVGFLTRLSGLVLAGLAWGIGLAAGWLGSTCVDEWQIASVEGAAAFMFVFTGSRWLSIDSLLSKKSKGIRIGKYHIPLW</sequence>